<name>X1QVE6_9ZZZZ</name>
<organism evidence="1">
    <name type="scientific">marine sediment metagenome</name>
    <dbReference type="NCBI Taxonomy" id="412755"/>
    <lineage>
        <taxon>unclassified sequences</taxon>
        <taxon>metagenomes</taxon>
        <taxon>ecological metagenomes</taxon>
    </lineage>
</organism>
<reference evidence="1" key="1">
    <citation type="journal article" date="2014" name="Front. Microbiol.">
        <title>High frequency of phylogenetically diverse reductive dehalogenase-homologous genes in deep subseafloor sedimentary metagenomes.</title>
        <authorList>
            <person name="Kawai M."/>
            <person name="Futagami T."/>
            <person name="Toyoda A."/>
            <person name="Takaki Y."/>
            <person name="Nishi S."/>
            <person name="Hori S."/>
            <person name="Arai W."/>
            <person name="Tsubouchi T."/>
            <person name="Morono Y."/>
            <person name="Uchiyama I."/>
            <person name="Ito T."/>
            <person name="Fujiyama A."/>
            <person name="Inagaki F."/>
            <person name="Takami H."/>
        </authorList>
    </citation>
    <scope>NUCLEOTIDE SEQUENCE</scope>
    <source>
        <strain evidence="1">Expedition CK06-06</strain>
    </source>
</reference>
<feature type="non-terminal residue" evidence="1">
    <location>
        <position position="51"/>
    </location>
</feature>
<evidence type="ECO:0000313" key="1">
    <source>
        <dbReference type="EMBL" id="GAI72243.1"/>
    </source>
</evidence>
<dbReference type="AlphaFoldDB" id="X1QVE6"/>
<accession>X1QVE6</accession>
<sequence>MKKNFILILILVVLVFPVFSDEKLSQEHKDWLDTAKPIITKMEKEIFLQLK</sequence>
<gene>
    <name evidence="1" type="ORF">S12H4_03827</name>
</gene>
<proteinExistence type="predicted"/>
<protein>
    <submittedName>
        <fullName evidence="1">Uncharacterized protein</fullName>
    </submittedName>
</protein>
<dbReference type="EMBL" id="BARW01001120">
    <property type="protein sequence ID" value="GAI72243.1"/>
    <property type="molecule type" value="Genomic_DNA"/>
</dbReference>
<comment type="caution">
    <text evidence="1">The sequence shown here is derived from an EMBL/GenBank/DDBJ whole genome shotgun (WGS) entry which is preliminary data.</text>
</comment>